<dbReference type="SMART" id="SM00181">
    <property type="entry name" value="EGF"/>
    <property type="match status" value="18"/>
</dbReference>
<keyword evidence="5" id="KW-0325">Glycoprotein</keyword>
<evidence type="ECO:0000256" key="4">
    <source>
        <dbReference type="ARBA" id="ARBA00023157"/>
    </source>
</evidence>
<dbReference type="Pfam" id="PF07645">
    <property type="entry name" value="EGF_CA"/>
    <property type="match status" value="2"/>
</dbReference>
<feature type="domain" description="Laminin G" evidence="9">
    <location>
        <begin position="779"/>
        <end position="961"/>
    </location>
</feature>
<dbReference type="PROSITE" id="PS00022">
    <property type="entry name" value="EGF_1"/>
    <property type="match status" value="15"/>
</dbReference>
<feature type="domain" description="EGF-like" evidence="10">
    <location>
        <begin position="963"/>
        <end position="1000"/>
    </location>
</feature>
<keyword evidence="8" id="KW-0472">Membrane</keyword>
<feature type="disulfide bond" evidence="6">
    <location>
        <begin position="1146"/>
        <end position="1155"/>
    </location>
</feature>
<feature type="domain" description="Laminin G" evidence="9">
    <location>
        <begin position="519"/>
        <end position="719"/>
    </location>
</feature>
<dbReference type="SUPFAM" id="SSF49899">
    <property type="entry name" value="Concanavalin A-like lectins/glucanases"/>
    <property type="match status" value="3"/>
</dbReference>
<dbReference type="SUPFAM" id="SSF57196">
    <property type="entry name" value="EGF/Laminin"/>
    <property type="match status" value="9"/>
</dbReference>
<dbReference type="Proteomes" id="UP000887578">
    <property type="component" value="Unplaced"/>
</dbReference>
<feature type="domain" description="EGF-like" evidence="10">
    <location>
        <begin position="1041"/>
        <end position="1078"/>
    </location>
</feature>
<accession>A0A914P172</accession>
<dbReference type="CDD" id="cd00110">
    <property type="entry name" value="LamG"/>
    <property type="match status" value="3"/>
</dbReference>
<comment type="caution">
    <text evidence="6">Lacks conserved residue(s) required for the propagation of feature annotation.</text>
</comment>
<dbReference type="GO" id="GO:0005509">
    <property type="term" value="F:calcium ion binding"/>
    <property type="evidence" value="ECO:0007669"/>
    <property type="project" value="InterPro"/>
</dbReference>
<sequence>MRLSAHLNSTSTTNNAQKCPKEYCKNGGKCKLEKGHPKCECLNPSFTGEKCEKRATEDLCSPNPCLNDGQCHSNGTTVSCFCLEAFTGSKCEIKCECGINELCRESIRNPGTAECLTVPEPEIISGIIPDNNNSFPSDFPFLETTNEIDDDGTTTNLLITESQPSTTLTNFPIPSSTLLTTQNFNNNNNNSNNIEVTPATTVSSSSVVTTATLNPNNLYSSTIITETDTFDELLNVTSCDSCVNAQRCLSMDNRYICLCNEGYTGAYCDEPSNVCSSLSCNNGQVCRLQRTGSIDLPQCACAPGYFGINCHDATTASFKPSSILIYQSESKLSKASEYSLILSFRTTVPNVHFVTAENLFGKQQFSLSLNSGFLTILIGTTPTSINDLVLDDGQWYTIWFNSSSSKITIEIEESGSGYILTRKQLQIKPINIYTTKFGRISEAESFTGCLRDVFINQQLVDLLSSDRSVDIEPGCNRKDQCKSDTCQNGATCIDLWDKFKCECVRPFLEPLCTNQLREVTFGHDNASSLIEYSIEGNDSKIIRQKTDISFLLRTKNENGIIGFLGNRSDDDETLGTFLSIEMIDGKLVINGRLGGKRIITEKSEKPINDNKVHLIEIQRSGNDLRLKIDGKQDSTMQFRHPFEHPLLADSFVLGDRTSIKQAAFSSPPGNYFKGTLQDIRVNGKSVILADDPPTFNLESFGQKQIDQNILEGTVSDDICAQLKPCQKGKCFNTFNDFECQCDLGWIGEKCEKKDFCVDKPCPFGSNCENSHGGYICTSTASFYPTSVVKYSLKLPETVAPPKVFANFTLQLRTRSKIGQIFKLQSSLDSISITLTEFGLDIIYSNSTNSIRDPLALPISDGQWHTFSIHEENSKLSAEFDTFPSTPLLAPFSLTRFGIDKNARLVLGKGFNSTGFKGCLQKITFNDFPQISFLSKDTFAGNLNSVLHFIPIQRENIQSDGCHSTEVCGALNPCKNGASCIDHFYLKECRCTVGFEGEFCERNKDECAGHESCGINGKCIDGIGDFTCQCKPGYTGEKCETAMDLCRQNPCQNNGKCETLLNGTYSCICDEQYFGHRCQQKRSVNCATRPCENGGICKDSDEGVICECPVGFEGPLCEDAIDDCASLPCTNGGTCTNTPEGKHKCECPPEFSGDNCNQFADICHLSGQSFCKHGACKNIFGGALCACDEGWTGSRCDIDIDECAEFPCANNGTCVNTAGGFRCECAPFYLGSRCEITGVCATEPCLHGTCIQHSAKEHTCNCDKGFEGNRCDEQIDYCRDEPCQNGATCQKLIGAFKCSCIAGFTGDTCETDIDDCVNGACANGGKCLDRVNGFECACNGTGFKGAQCTEDINECSTRLLLSHCINGLCNNIPGSYKCQCEDGYIGPKCNMVNPCLPDPLNRTLHNCIHGKCTNPAVVQLSSGREVAQHECDCFEGYTGPQCTHQMEKQYSIPIGYIAGPLVALIVILCLLGCMLFFFIARSKRANQGHYSPSNQEQTGGARMQHFSDVHNGGTKNSITPEQIYAGAINLKHPSKRPAPPPPASSVATTWAFTIHQDETL</sequence>
<feature type="disulfide bond" evidence="6">
    <location>
        <begin position="82"/>
        <end position="91"/>
    </location>
</feature>
<keyword evidence="4 6" id="KW-1015">Disulfide bond</keyword>
<keyword evidence="1 6" id="KW-0245">EGF-like domain</keyword>
<dbReference type="Gene3D" id="2.10.25.10">
    <property type="entry name" value="Laminin"/>
    <property type="match status" value="17"/>
</dbReference>
<dbReference type="Gene3D" id="2.60.120.200">
    <property type="match status" value="3"/>
</dbReference>
<feature type="disulfide bond" evidence="6">
    <location>
        <begin position="741"/>
        <end position="750"/>
    </location>
</feature>
<dbReference type="InterPro" id="IPR000152">
    <property type="entry name" value="EGF-type_Asp/Asn_hydroxyl_site"/>
</dbReference>
<evidence type="ECO:0000256" key="3">
    <source>
        <dbReference type="ARBA" id="ARBA00022737"/>
    </source>
</evidence>
<dbReference type="PROSITE" id="PS50026">
    <property type="entry name" value="EGF_3"/>
    <property type="match status" value="18"/>
</dbReference>
<dbReference type="SMART" id="SM00179">
    <property type="entry name" value="EGF_CA"/>
    <property type="match status" value="15"/>
</dbReference>
<evidence type="ECO:0000259" key="10">
    <source>
        <dbReference type="PROSITE" id="PS50026"/>
    </source>
</evidence>
<feature type="domain" description="EGF-like" evidence="10">
    <location>
        <begin position="715"/>
        <end position="751"/>
    </location>
</feature>
<feature type="domain" description="EGF-like" evidence="10">
    <location>
        <begin position="1158"/>
        <end position="1196"/>
    </location>
</feature>
<dbReference type="PROSITE" id="PS50025">
    <property type="entry name" value="LAM_G_DOMAIN"/>
    <property type="match status" value="3"/>
</dbReference>
<keyword evidence="8" id="KW-0812">Transmembrane</keyword>
<feature type="disulfide bond" evidence="6">
    <location>
        <begin position="1068"/>
        <end position="1077"/>
    </location>
</feature>
<dbReference type="GO" id="GO:0045597">
    <property type="term" value="P:positive regulation of cell differentiation"/>
    <property type="evidence" value="ECO:0007669"/>
    <property type="project" value="UniProtKB-ARBA"/>
</dbReference>
<feature type="disulfide bond" evidence="6">
    <location>
        <begin position="1432"/>
        <end position="1441"/>
    </location>
</feature>
<dbReference type="InterPro" id="IPR049883">
    <property type="entry name" value="NOTCH1_EGF-like"/>
</dbReference>
<feature type="domain" description="Laminin G" evidence="9">
    <location>
        <begin position="313"/>
        <end position="475"/>
    </location>
</feature>
<feature type="disulfide bond" evidence="6">
    <location>
        <begin position="259"/>
        <end position="268"/>
    </location>
</feature>
<feature type="domain" description="EGF-like" evidence="10">
    <location>
        <begin position="1402"/>
        <end position="1442"/>
    </location>
</feature>
<keyword evidence="3" id="KW-0677">Repeat</keyword>
<proteinExistence type="predicted"/>
<dbReference type="FunFam" id="2.10.25.10:FF:000125">
    <property type="entry name" value="Neurogenic locus notch protein-like"/>
    <property type="match status" value="1"/>
</dbReference>
<feature type="domain" description="EGF-like" evidence="10">
    <location>
        <begin position="1311"/>
        <end position="1348"/>
    </location>
</feature>
<dbReference type="InterPro" id="IPR013032">
    <property type="entry name" value="EGF-like_CS"/>
</dbReference>
<keyword evidence="8" id="KW-1133">Transmembrane helix</keyword>
<organism evidence="11 12">
    <name type="scientific">Panagrolaimus davidi</name>
    <dbReference type="NCBI Taxonomy" id="227884"/>
    <lineage>
        <taxon>Eukaryota</taxon>
        <taxon>Metazoa</taxon>
        <taxon>Ecdysozoa</taxon>
        <taxon>Nematoda</taxon>
        <taxon>Chromadorea</taxon>
        <taxon>Rhabditida</taxon>
        <taxon>Tylenchina</taxon>
        <taxon>Panagrolaimomorpha</taxon>
        <taxon>Panagrolaimoidea</taxon>
        <taxon>Panagrolaimidae</taxon>
        <taxon>Panagrolaimus</taxon>
    </lineage>
</organism>
<feature type="disulfide bond" evidence="6">
    <location>
        <begin position="1379"/>
        <end position="1388"/>
    </location>
</feature>
<reference evidence="12" key="1">
    <citation type="submission" date="2022-11" db="UniProtKB">
        <authorList>
            <consortium name="WormBaseParasite"/>
        </authorList>
    </citation>
    <scope>IDENTIFICATION</scope>
</reference>
<evidence type="ECO:0000256" key="1">
    <source>
        <dbReference type="ARBA" id="ARBA00022536"/>
    </source>
</evidence>
<dbReference type="InterPro" id="IPR001791">
    <property type="entry name" value="Laminin_G"/>
</dbReference>
<evidence type="ECO:0000259" key="9">
    <source>
        <dbReference type="PROSITE" id="PS50025"/>
    </source>
</evidence>
<feature type="disulfide bond" evidence="6">
    <location>
        <begin position="990"/>
        <end position="999"/>
    </location>
</feature>
<dbReference type="CDD" id="cd00054">
    <property type="entry name" value="EGF_CA"/>
    <property type="match status" value="8"/>
</dbReference>
<feature type="domain" description="EGF-like" evidence="10">
    <location>
        <begin position="235"/>
        <end position="269"/>
    </location>
</feature>
<evidence type="ECO:0000256" key="2">
    <source>
        <dbReference type="ARBA" id="ARBA00022729"/>
    </source>
</evidence>
<feature type="domain" description="EGF-like" evidence="10">
    <location>
        <begin position="1002"/>
        <end position="1039"/>
    </location>
</feature>
<dbReference type="InterPro" id="IPR013320">
    <property type="entry name" value="ConA-like_dom_sf"/>
</dbReference>
<evidence type="ECO:0000313" key="11">
    <source>
        <dbReference type="Proteomes" id="UP000887578"/>
    </source>
</evidence>
<evidence type="ECO:0000313" key="12">
    <source>
        <dbReference type="WBParaSite" id="PDA_v2.g10956.t1"/>
    </source>
</evidence>
<feature type="disulfide bond" evidence="6">
    <location>
        <begin position="1299"/>
        <end position="1308"/>
    </location>
</feature>
<dbReference type="Pfam" id="PF12661">
    <property type="entry name" value="hEGF"/>
    <property type="match status" value="4"/>
</dbReference>
<evidence type="ECO:0000256" key="5">
    <source>
        <dbReference type="ARBA" id="ARBA00023180"/>
    </source>
</evidence>
<dbReference type="InterPro" id="IPR000742">
    <property type="entry name" value="EGF"/>
</dbReference>
<feature type="disulfide bond" evidence="6">
    <location>
        <begin position="1224"/>
        <end position="1233"/>
    </location>
</feature>
<evidence type="ECO:0000256" key="6">
    <source>
        <dbReference type="PROSITE-ProRule" id="PRU00076"/>
    </source>
</evidence>
<feature type="domain" description="EGF-like" evidence="10">
    <location>
        <begin position="1350"/>
        <end position="1389"/>
    </location>
</feature>
<feature type="disulfide bond" evidence="6">
    <location>
        <begin position="1261"/>
        <end position="1270"/>
    </location>
</feature>
<keyword evidence="2" id="KW-0732">Signal</keyword>
<feature type="transmembrane region" description="Helical" evidence="8">
    <location>
        <begin position="1453"/>
        <end position="1479"/>
    </location>
</feature>
<feature type="domain" description="EGF-like" evidence="10">
    <location>
        <begin position="477"/>
        <end position="513"/>
    </location>
</feature>
<dbReference type="PANTHER" id="PTHR12916">
    <property type="entry name" value="CYTOCHROME C OXIDASE POLYPEPTIDE VIC-2"/>
    <property type="match status" value="1"/>
</dbReference>
<feature type="disulfide bond" evidence="6">
    <location>
        <begin position="1107"/>
        <end position="1116"/>
    </location>
</feature>
<feature type="domain" description="EGF-like" evidence="10">
    <location>
        <begin position="1119"/>
        <end position="1156"/>
    </location>
</feature>
<keyword evidence="11" id="KW-1185">Reference proteome</keyword>
<evidence type="ECO:0000256" key="7">
    <source>
        <dbReference type="SAM" id="MobiDB-lite"/>
    </source>
</evidence>
<feature type="disulfide bond" evidence="6">
    <location>
        <begin position="1186"/>
        <end position="1195"/>
    </location>
</feature>
<feature type="domain" description="EGF-like" evidence="10">
    <location>
        <begin position="1081"/>
        <end position="1117"/>
    </location>
</feature>
<dbReference type="PANTHER" id="PTHR12916:SF4">
    <property type="entry name" value="UNINFLATABLE, ISOFORM C"/>
    <property type="match status" value="1"/>
</dbReference>
<feature type="domain" description="EGF-like" evidence="10">
    <location>
        <begin position="56"/>
        <end position="92"/>
    </location>
</feature>
<dbReference type="FunFam" id="2.10.25.10:FF:000012">
    <property type="entry name" value="Delta-like protein"/>
    <property type="match status" value="1"/>
</dbReference>
<dbReference type="FunFam" id="2.10.25.10:FF:000173">
    <property type="entry name" value="Neurogenic locus notch protein 2"/>
    <property type="match status" value="1"/>
</dbReference>
<feature type="domain" description="EGF-like" evidence="10">
    <location>
        <begin position="1198"/>
        <end position="1234"/>
    </location>
</feature>
<dbReference type="SMART" id="SM00282">
    <property type="entry name" value="LamG"/>
    <property type="match status" value="3"/>
</dbReference>
<dbReference type="Pfam" id="PF02210">
    <property type="entry name" value="Laminin_G_2"/>
    <property type="match status" value="3"/>
</dbReference>
<feature type="compositionally biased region" description="Polar residues" evidence="7">
    <location>
        <begin position="1487"/>
        <end position="1497"/>
    </location>
</feature>
<dbReference type="FunFam" id="2.10.25.10:FF:000472">
    <property type="entry name" value="Uncharacterized protein, isoform A"/>
    <property type="match status" value="2"/>
</dbReference>
<feature type="domain" description="EGF-like" evidence="10">
    <location>
        <begin position="271"/>
        <end position="311"/>
    </location>
</feature>
<dbReference type="InterPro" id="IPR001881">
    <property type="entry name" value="EGF-like_Ca-bd_dom"/>
</dbReference>
<feature type="disulfide bond" evidence="6">
    <location>
        <begin position="503"/>
        <end position="512"/>
    </location>
</feature>
<dbReference type="InterPro" id="IPR009030">
    <property type="entry name" value="Growth_fac_rcpt_cys_sf"/>
</dbReference>
<feature type="domain" description="EGF-like" evidence="10">
    <location>
        <begin position="15"/>
        <end position="52"/>
    </location>
</feature>
<dbReference type="PROSITE" id="PS01186">
    <property type="entry name" value="EGF_2"/>
    <property type="match status" value="12"/>
</dbReference>
<dbReference type="PROSITE" id="PS00010">
    <property type="entry name" value="ASX_HYDROXYL"/>
    <property type="match status" value="6"/>
</dbReference>
<feature type="domain" description="EGF-like" evidence="10">
    <location>
        <begin position="1235"/>
        <end position="1271"/>
    </location>
</feature>
<dbReference type="InterPro" id="IPR018097">
    <property type="entry name" value="EGF_Ca-bd_CS"/>
</dbReference>
<feature type="region of interest" description="Disordered" evidence="7">
    <location>
        <begin position="1487"/>
        <end position="1511"/>
    </location>
</feature>
<dbReference type="PROSITE" id="PS01187">
    <property type="entry name" value="EGF_CA"/>
    <property type="match status" value="4"/>
</dbReference>
<feature type="domain" description="EGF-like" evidence="10">
    <location>
        <begin position="1273"/>
        <end position="1309"/>
    </location>
</feature>
<feature type="disulfide bond" evidence="6">
    <location>
        <begin position="1029"/>
        <end position="1038"/>
    </location>
</feature>
<dbReference type="Pfam" id="PF00008">
    <property type="entry name" value="EGF"/>
    <property type="match status" value="6"/>
</dbReference>
<feature type="disulfide bond" evidence="6">
    <location>
        <begin position="1239"/>
        <end position="1249"/>
    </location>
</feature>
<name>A0A914P172_9BILA</name>
<feature type="disulfide bond" evidence="6">
    <location>
        <begin position="301"/>
        <end position="310"/>
    </location>
</feature>
<protein>
    <submittedName>
        <fullName evidence="12">Uncharacterized protein</fullName>
    </submittedName>
</protein>
<dbReference type="SUPFAM" id="SSF57184">
    <property type="entry name" value="Growth factor receptor domain"/>
    <property type="match status" value="2"/>
</dbReference>
<evidence type="ECO:0000256" key="8">
    <source>
        <dbReference type="SAM" id="Phobius"/>
    </source>
</evidence>
<dbReference type="WBParaSite" id="PDA_v2.g10956.t1">
    <property type="protein sequence ID" value="PDA_v2.g10956.t1"/>
    <property type="gene ID" value="PDA_v2.g10956"/>
</dbReference>